<keyword evidence="12" id="KW-0393">Immunoglobulin domain</keyword>
<evidence type="ECO:0000256" key="1">
    <source>
        <dbReference type="ARBA" id="ARBA00004479"/>
    </source>
</evidence>
<protein>
    <submittedName>
        <fullName evidence="16">H-2 class II histocompatibility antigen, A-U alpha chain-like</fullName>
    </submittedName>
</protein>
<evidence type="ECO:0000313" key="16">
    <source>
        <dbReference type="EMBL" id="CAJ1062980.1"/>
    </source>
</evidence>
<dbReference type="Pfam" id="PF00993">
    <property type="entry name" value="MHC_II_alpha"/>
    <property type="match status" value="1"/>
</dbReference>
<keyword evidence="10" id="KW-0325">Glycoprotein</keyword>
<dbReference type="SMART" id="SM00407">
    <property type="entry name" value="IGc1"/>
    <property type="match status" value="1"/>
</dbReference>
<dbReference type="PANTHER" id="PTHR19944">
    <property type="entry name" value="MHC CLASS II-RELATED"/>
    <property type="match status" value="1"/>
</dbReference>
<dbReference type="Pfam" id="PF07654">
    <property type="entry name" value="C1-set"/>
    <property type="match status" value="1"/>
</dbReference>
<dbReference type="Gene3D" id="2.60.40.10">
    <property type="entry name" value="Immunoglobulins"/>
    <property type="match status" value="1"/>
</dbReference>
<comment type="subcellular location">
    <subcellularLocation>
        <location evidence="1">Membrane</location>
        <topology evidence="1">Single-pass type I membrane protein</topology>
    </subcellularLocation>
</comment>
<evidence type="ECO:0000259" key="15">
    <source>
        <dbReference type="PROSITE" id="PS50835"/>
    </source>
</evidence>
<sequence>MAEKLLSVLLVIGLAKCSQGKHLLRFLTFCQVNVTGNGQNDIEFDGDQLLYTNPFTHQPVQRLPEFAEEWTPDPGLPDESYVNLGTCYYNLPRLEAGEHSPPERIASPTSMIYPEQEAEVGVPNTLICFVNDFHPPTLLVNWTRNGQPVDQSAVSQTQYYSNMDFSFHMASYLEFTPQVNDIYSCSVGHISLSEPLAKFWEVKGPDQQLVETAVCVCGVILGLIGVVTGLCFIVKANKCCQA</sequence>
<dbReference type="EMBL" id="OY660871">
    <property type="protein sequence ID" value="CAJ1062980.1"/>
    <property type="molecule type" value="Genomic_DNA"/>
</dbReference>
<dbReference type="InterPro" id="IPR050160">
    <property type="entry name" value="MHC/Immunoglobulin"/>
</dbReference>
<evidence type="ECO:0000256" key="3">
    <source>
        <dbReference type="ARBA" id="ARBA00022692"/>
    </source>
</evidence>
<reference evidence="16" key="1">
    <citation type="submission" date="2023-08" db="EMBL/GenBank/DDBJ databases">
        <authorList>
            <person name="Alioto T."/>
            <person name="Alioto T."/>
            <person name="Gomez Garrido J."/>
        </authorList>
    </citation>
    <scope>NUCLEOTIDE SEQUENCE</scope>
</reference>
<evidence type="ECO:0000256" key="14">
    <source>
        <dbReference type="SAM" id="SignalP"/>
    </source>
</evidence>
<evidence type="ECO:0000256" key="9">
    <source>
        <dbReference type="ARBA" id="ARBA00023157"/>
    </source>
</evidence>
<dbReference type="Gene3D" id="3.10.320.10">
    <property type="entry name" value="Class II Histocompatibility Antigen, M Beta Chain, Chain B, domain 1"/>
    <property type="match status" value="1"/>
</dbReference>
<keyword evidence="9" id="KW-1015">Disulfide bond</keyword>
<keyword evidence="5" id="KW-0391">Immunity</keyword>
<evidence type="ECO:0000256" key="6">
    <source>
        <dbReference type="ARBA" id="ARBA00022989"/>
    </source>
</evidence>
<dbReference type="InterPro" id="IPR013783">
    <property type="entry name" value="Ig-like_fold"/>
</dbReference>
<evidence type="ECO:0000256" key="4">
    <source>
        <dbReference type="ARBA" id="ARBA00022729"/>
    </source>
</evidence>
<proteinExistence type="inferred from homology"/>
<dbReference type="SUPFAM" id="SSF54452">
    <property type="entry name" value="MHC antigen-recognition domain"/>
    <property type="match status" value="1"/>
</dbReference>
<dbReference type="InterPro" id="IPR036179">
    <property type="entry name" value="Ig-like_dom_sf"/>
</dbReference>
<dbReference type="InterPro" id="IPR003597">
    <property type="entry name" value="Ig_C1-set"/>
</dbReference>
<dbReference type="GO" id="GO:0042613">
    <property type="term" value="C:MHC class II protein complex"/>
    <property type="evidence" value="ECO:0007669"/>
    <property type="project" value="UniProtKB-KW"/>
</dbReference>
<dbReference type="InterPro" id="IPR014745">
    <property type="entry name" value="MHC_II_a/b_N"/>
</dbReference>
<evidence type="ECO:0000313" key="17">
    <source>
        <dbReference type="Proteomes" id="UP001178508"/>
    </source>
</evidence>
<evidence type="ECO:0000256" key="10">
    <source>
        <dbReference type="ARBA" id="ARBA00023180"/>
    </source>
</evidence>
<dbReference type="InterPro" id="IPR011162">
    <property type="entry name" value="MHC_I/II-like_Ag-recog"/>
</dbReference>
<keyword evidence="6 13" id="KW-1133">Transmembrane helix</keyword>
<keyword evidence="17" id="KW-1185">Reference proteome</keyword>
<dbReference type="PANTHER" id="PTHR19944:SF86">
    <property type="entry name" value="HLA CLASS II HISTOCOMPATIBILITY ANTIGEN, DR ALPHA CHAIN"/>
    <property type="match status" value="1"/>
</dbReference>
<organism evidence="16 17">
    <name type="scientific">Xyrichtys novacula</name>
    <name type="common">Pearly razorfish</name>
    <name type="synonym">Hemipteronotus novacula</name>
    <dbReference type="NCBI Taxonomy" id="13765"/>
    <lineage>
        <taxon>Eukaryota</taxon>
        <taxon>Metazoa</taxon>
        <taxon>Chordata</taxon>
        <taxon>Craniata</taxon>
        <taxon>Vertebrata</taxon>
        <taxon>Euteleostomi</taxon>
        <taxon>Actinopterygii</taxon>
        <taxon>Neopterygii</taxon>
        <taxon>Teleostei</taxon>
        <taxon>Neoteleostei</taxon>
        <taxon>Acanthomorphata</taxon>
        <taxon>Eupercaria</taxon>
        <taxon>Labriformes</taxon>
        <taxon>Labridae</taxon>
        <taxon>Xyrichtys</taxon>
    </lineage>
</organism>
<dbReference type="AlphaFoldDB" id="A0AAV1FPL7"/>
<feature type="chain" id="PRO_5043550209" evidence="14">
    <location>
        <begin position="21"/>
        <end position="242"/>
    </location>
</feature>
<dbReference type="InterPro" id="IPR001003">
    <property type="entry name" value="MHC_II_a_N"/>
</dbReference>
<dbReference type="Proteomes" id="UP001178508">
    <property type="component" value="Chromosome 8"/>
</dbReference>
<feature type="transmembrane region" description="Helical" evidence="13">
    <location>
        <begin position="209"/>
        <end position="234"/>
    </location>
</feature>
<comment type="similarity">
    <text evidence="2">Belongs to the MHC class II family.</text>
</comment>
<dbReference type="PROSITE" id="PS50835">
    <property type="entry name" value="IG_LIKE"/>
    <property type="match status" value="1"/>
</dbReference>
<dbReference type="PROSITE" id="PS00290">
    <property type="entry name" value="IG_MHC"/>
    <property type="match status" value="1"/>
</dbReference>
<gene>
    <name evidence="16" type="ORF">XNOV1_A041038</name>
</gene>
<dbReference type="SUPFAM" id="SSF48726">
    <property type="entry name" value="Immunoglobulin"/>
    <property type="match status" value="1"/>
</dbReference>
<keyword evidence="3 13" id="KW-0812">Transmembrane</keyword>
<dbReference type="GO" id="GO:0002250">
    <property type="term" value="P:adaptive immune response"/>
    <property type="evidence" value="ECO:0007669"/>
    <property type="project" value="UniProtKB-KW"/>
</dbReference>
<feature type="signal peptide" evidence="14">
    <location>
        <begin position="1"/>
        <end position="20"/>
    </location>
</feature>
<evidence type="ECO:0000256" key="2">
    <source>
        <dbReference type="ARBA" id="ARBA00007394"/>
    </source>
</evidence>
<evidence type="ECO:0000256" key="11">
    <source>
        <dbReference type="ARBA" id="ARBA00023182"/>
    </source>
</evidence>
<keyword evidence="11" id="KW-0491">MHC II</keyword>
<keyword evidence="7" id="KW-1064">Adaptive immunity</keyword>
<dbReference type="InterPro" id="IPR007110">
    <property type="entry name" value="Ig-like_dom"/>
</dbReference>
<dbReference type="GO" id="GO:0002504">
    <property type="term" value="P:antigen processing and presentation of peptide or polysaccharide antigen via MHC class II"/>
    <property type="evidence" value="ECO:0007669"/>
    <property type="project" value="UniProtKB-KW"/>
</dbReference>
<keyword evidence="8 13" id="KW-0472">Membrane</keyword>
<feature type="domain" description="Ig-like" evidence="15">
    <location>
        <begin position="102"/>
        <end position="197"/>
    </location>
</feature>
<evidence type="ECO:0000256" key="7">
    <source>
        <dbReference type="ARBA" id="ARBA00023130"/>
    </source>
</evidence>
<keyword evidence="4 14" id="KW-0732">Signal</keyword>
<name>A0AAV1FPL7_XYRNO</name>
<dbReference type="InterPro" id="IPR003006">
    <property type="entry name" value="Ig/MHC_CS"/>
</dbReference>
<accession>A0AAV1FPL7</accession>
<evidence type="ECO:0000256" key="5">
    <source>
        <dbReference type="ARBA" id="ARBA00022859"/>
    </source>
</evidence>
<evidence type="ECO:0000256" key="8">
    <source>
        <dbReference type="ARBA" id="ARBA00023136"/>
    </source>
</evidence>
<evidence type="ECO:0000256" key="13">
    <source>
        <dbReference type="SAM" id="Phobius"/>
    </source>
</evidence>
<evidence type="ECO:0000256" key="12">
    <source>
        <dbReference type="ARBA" id="ARBA00023319"/>
    </source>
</evidence>